<feature type="transmembrane region" description="Helical" evidence="2">
    <location>
        <begin position="58"/>
        <end position="82"/>
    </location>
</feature>
<feature type="compositionally biased region" description="Pro residues" evidence="1">
    <location>
        <begin position="11"/>
        <end position="21"/>
    </location>
</feature>
<evidence type="ECO:0000313" key="4">
    <source>
        <dbReference type="Proteomes" id="UP000275078"/>
    </source>
</evidence>
<dbReference type="EMBL" id="ML119654">
    <property type="protein sequence ID" value="RPA85335.1"/>
    <property type="molecule type" value="Genomic_DNA"/>
</dbReference>
<proteinExistence type="predicted"/>
<keyword evidence="2" id="KW-0472">Membrane</keyword>
<evidence type="ECO:0000256" key="1">
    <source>
        <dbReference type="SAM" id="MobiDB-lite"/>
    </source>
</evidence>
<feature type="region of interest" description="Disordered" evidence="1">
    <location>
        <begin position="1"/>
        <end position="21"/>
    </location>
</feature>
<feature type="transmembrane region" description="Helical" evidence="2">
    <location>
        <begin position="27"/>
        <end position="46"/>
    </location>
</feature>
<dbReference type="Proteomes" id="UP000275078">
    <property type="component" value="Unassembled WGS sequence"/>
</dbReference>
<dbReference type="AlphaFoldDB" id="A0A3N4IGR2"/>
<evidence type="ECO:0000313" key="3">
    <source>
        <dbReference type="EMBL" id="RPA85335.1"/>
    </source>
</evidence>
<protein>
    <submittedName>
        <fullName evidence="3">Uncharacterized protein</fullName>
    </submittedName>
</protein>
<name>A0A3N4IGR2_ASCIM</name>
<keyword evidence="4" id="KW-1185">Reference proteome</keyword>
<reference evidence="3 4" key="1">
    <citation type="journal article" date="2018" name="Nat. Ecol. Evol.">
        <title>Pezizomycetes genomes reveal the molecular basis of ectomycorrhizal truffle lifestyle.</title>
        <authorList>
            <person name="Murat C."/>
            <person name="Payen T."/>
            <person name="Noel B."/>
            <person name="Kuo A."/>
            <person name="Morin E."/>
            <person name="Chen J."/>
            <person name="Kohler A."/>
            <person name="Krizsan K."/>
            <person name="Balestrini R."/>
            <person name="Da Silva C."/>
            <person name="Montanini B."/>
            <person name="Hainaut M."/>
            <person name="Levati E."/>
            <person name="Barry K.W."/>
            <person name="Belfiori B."/>
            <person name="Cichocki N."/>
            <person name="Clum A."/>
            <person name="Dockter R.B."/>
            <person name="Fauchery L."/>
            <person name="Guy J."/>
            <person name="Iotti M."/>
            <person name="Le Tacon F."/>
            <person name="Lindquist E.A."/>
            <person name="Lipzen A."/>
            <person name="Malagnac F."/>
            <person name="Mello A."/>
            <person name="Molinier V."/>
            <person name="Miyauchi S."/>
            <person name="Poulain J."/>
            <person name="Riccioni C."/>
            <person name="Rubini A."/>
            <person name="Sitrit Y."/>
            <person name="Splivallo R."/>
            <person name="Traeger S."/>
            <person name="Wang M."/>
            <person name="Zifcakova L."/>
            <person name="Wipf D."/>
            <person name="Zambonelli A."/>
            <person name="Paolocci F."/>
            <person name="Nowrousian M."/>
            <person name="Ottonello S."/>
            <person name="Baldrian P."/>
            <person name="Spatafora J.W."/>
            <person name="Henrissat B."/>
            <person name="Nagy L.G."/>
            <person name="Aury J.M."/>
            <person name="Wincker P."/>
            <person name="Grigoriev I.V."/>
            <person name="Bonfante P."/>
            <person name="Martin F.M."/>
        </authorList>
    </citation>
    <scope>NUCLEOTIDE SEQUENCE [LARGE SCALE GENOMIC DNA]</scope>
    <source>
        <strain evidence="3 4">RN42</strain>
    </source>
</reference>
<gene>
    <name evidence="3" type="ORF">BJ508DRAFT_7137</name>
</gene>
<evidence type="ECO:0000256" key="2">
    <source>
        <dbReference type="SAM" id="Phobius"/>
    </source>
</evidence>
<accession>A0A3N4IGR2</accession>
<keyword evidence="2" id="KW-1133">Transmembrane helix</keyword>
<keyword evidence="2" id="KW-0812">Transmembrane</keyword>
<organism evidence="3 4">
    <name type="scientific">Ascobolus immersus RN42</name>
    <dbReference type="NCBI Taxonomy" id="1160509"/>
    <lineage>
        <taxon>Eukaryota</taxon>
        <taxon>Fungi</taxon>
        <taxon>Dikarya</taxon>
        <taxon>Ascomycota</taxon>
        <taxon>Pezizomycotina</taxon>
        <taxon>Pezizomycetes</taxon>
        <taxon>Pezizales</taxon>
        <taxon>Ascobolaceae</taxon>
        <taxon>Ascobolus</taxon>
    </lineage>
</organism>
<sequence>MTYQPSSALSHPPPLRPSQPPPKYQLLLFRALFASFTPSSFQITFLTKAGCDISCSSLSRSISLSLCLSLSSVAAFTSFIFYRPPL</sequence>